<dbReference type="SUPFAM" id="SSF52343">
    <property type="entry name" value="Ferredoxin reductase-like, C-terminal NADP-linked domain"/>
    <property type="match status" value="1"/>
</dbReference>
<dbReference type="Pfam" id="PF01292">
    <property type="entry name" value="Ni_hydr_CYTB"/>
    <property type="match status" value="1"/>
</dbReference>
<dbReference type="PANTHER" id="PTHR47354:SF8">
    <property type="entry name" value="1,2-PHENYLACETYL-COA EPOXIDASE, SUBUNIT E"/>
    <property type="match status" value="1"/>
</dbReference>
<dbReference type="InterPro" id="IPR039261">
    <property type="entry name" value="FNR_nucleotide-bd"/>
</dbReference>
<dbReference type="InterPro" id="IPR011577">
    <property type="entry name" value="Cyt_b561_bac/Ni-Hgenase"/>
</dbReference>
<evidence type="ECO:0000259" key="16">
    <source>
        <dbReference type="PROSITE" id="PS51085"/>
    </source>
</evidence>
<reference evidence="19" key="1">
    <citation type="submission" date="2016-10" db="EMBL/GenBank/DDBJ databases">
        <authorList>
            <person name="Varghese N."/>
            <person name="Submissions S."/>
        </authorList>
    </citation>
    <scope>NUCLEOTIDE SEQUENCE [LARGE SCALE GENOMIC DNA]</scope>
    <source>
        <strain evidence="19">DSM 17834</strain>
    </source>
</reference>
<evidence type="ECO:0000256" key="12">
    <source>
        <dbReference type="ARBA" id="ARBA00023014"/>
    </source>
</evidence>
<keyword evidence="11" id="KW-0408">Iron</keyword>
<keyword evidence="10" id="KW-0560">Oxidoreductase</keyword>
<keyword evidence="9 15" id="KW-1133">Transmembrane helix</keyword>
<dbReference type="PRINTS" id="PR00410">
    <property type="entry name" value="PHEHYDRXLASE"/>
</dbReference>
<dbReference type="GO" id="GO:0005886">
    <property type="term" value="C:plasma membrane"/>
    <property type="evidence" value="ECO:0007669"/>
    <property type="project" value="UniProtKB-SubCell"/>
</dbReference>
<keyword evidence="4" id="KW-0285">Flavoprotein</keyword>
<dbReference type="AlphaFoldDB" id="A0A1I5QBZ9"/>
<keyword evidence="5 15" id="KW-0812">Transmembrane</keyword>
<dbReference type="InterPro" id="IPR006058">
    <property type="entry name" value="2Fe2S_fd_BS"/>
</dbReference>
<evidence type="ECO:0000313" key="18">
    <source>
        <dbReference type="EMBL" id="SFP43763.1"/>
    </source>
</evidence>
<keyword evidence="18" id="KW-0503">Monooxygenase</keyword>
<dbReference type="OrthoDB" id="9796486at2"/>
<evidence type="ECO:0000256" key="15">
    <source>
        <dbReference type="SAM" id="Phobius"/>
    </source>
</evidence>
<evidence type="ECO:0000256" key="6">
    <source>
        <dbReference type="ARBA" id="ARBA00022714"/>
    </source>
</evidence>
<dbReference type="PROSITE" id="PS51384">
    <property type="entry name" value="FAD_FR"/>
    <property type="match status" value="1"/>
</dbReference>
<gene>
    <name evidence="18" type="ORF">SAMN05216190_110102</name>
</gene>
<name>A0A1I5QBZ9_9PSED</name>
<evidence type="ECO:0000256" key="9">
    <source>
        <dbReference type="ARBA" id="ARBA00022989"/>
    </source>
</evidence>
<dbReference type="GO" id="GO:0009055">
    <property type="term" value="F:electron transfer activity"/>
    <property type="evidence" value="ECO:0007669"/>
    <property type="project" value="InterPro"/>
</dbReference>
<evidence type="ECO:0000256" key="14">
    <source>
        <dbReference type="ARBA" id="ARBA00034078"/>
    </source>
</evidence>
<dbReference type="GO" id="GO:0050660">
    <property type="term" value="F:flavin adenine dinucleotide binding"/>
    <property type="evidence" value="ECO:0007669"/>
    <property type="project" value="TreeGrafter"/>
</dbReference>
<feature type="transmembrane region" description="Helical" evidence="15">
    <location>
        <begin position="35"/>
        <end position="54"/>
    </location>
</feature>
<dbReference type="SUPFAM" id="SSF54292">
    <property type="entry name" value="2Fe-2S ferredoxin-like"/>
    <property type="match status" value="1"/>
</dbReference>
<evidence type="ECO:0000256" key="8">
    <source>
        <dbReference type="ARBA" id="ARBA00022827"/>
    </source>
</evidence>
<dbReference type="Gene3D" id="3.40.50.80">
    <property type="entry name" value="Nucleotide-binding domain of ferredoxin-NADP reductase (FNR) module"/>
    <property type="match status" value="1"/>
</dbReference>
<feature type="transmembrane region" description="Helical" evidence="15">
    <location>
        <begin position="136"/>
        <end position="155"/>
    </location>
</feature>
<evidence type="ECO:0000256" key="13">
    <source>
        <dbReference type="ARBA" id="ARBA00023136"/>
    </source>
</evidence>
<dbReference type="InterPro" id="IPR016174">
    <property type="entry name" value="Di-haem_cyt_TM"/>
</dbReference>
<dbReference type="STRING" id="289003.SAMN05216190_110102"/>
<dbReference type="InterPro" id="IPR050415">
    <property type="entry name" value="MRET"/>
</dbReference>
<comment type="subcellular location">
    <subcellularLocation>
        <location evidence="2">Cell membrane</location>
        <topology evidence="2">Multi-pass membrane protein</topology>
    </subcellularLocation>
</comment>
<evidence type="ECO:0000313" key="19">
    <source>
        <dbReference type="Proteomes" id="UP000198784"/>
    </source>
</evidence>
<comment type="cofactor">
    <cofactor evidence="14">
        <name>[2Fe-2S] cluster</name>
        <dbReference type="ChEBI" id="CHEBI:190135"/>
    </cofactor>
</comment>
<evidence type="ECO:0000256" key="11">
    <source>
        <dbReference type="ARBA" id="ARBA00023004"/>
    </source>
</evidence>
<dbReference type="Gene3D" id="2.40.30.10">
    <property type="entry name" value="Translation factors"/>
    <property type="match status" value="1"/>
</dbReference>
<keyword evidence="19" id="KW-1185">Reference proteome</keyword>
<evidence type="ECO:0000256" key="1">
    <source>
        <dbReference type="ARBA" id="ARBA00001974"/>
    </source>
</evidence>
<accession>A0A1I5QBZ9</accession>
<feature type="domain" description="2Fe-2S ferredoxin-type" evidence="16">
    <location>
        <begin position="428"/>
        <end position="515"/>
    </location>
</feature>
<dbReference type="Gene3D" id="1.20.950.20">
    <property type="entry name" value="Transmembrane di-heme cytochromes, Chain C"/>
    <property type="match status" value="1"/>
</dbReference>
<evidence type="ECO:0000256" key="3">
    <source>
        <dbReference type="ARBA" id="ARBA00022475"/>
    </source>
</evidence>
<dbReference type="Gene3D" id="3.10.20.30">
    <property type="match status" value="1"/>
</dbReference>
<proteinExistence type="predicted"/>
<evidence type="ECO:0000256" key="7">
    <source>
        <dbReference type="ARBA" id="ARBA00022723"/>
    </source>
</evidence>
<keyword evidence="7" id="KW-0479">Metal-binding</keyword>
<dbReference type="InterPro" id="IPR012675">
    <property type="entry name" value="Beta-grasp_dom_sf"/>
</dbReference>
<protein>
    <submittedName>
        <fullName evidence="18">3-ketosteroid 9alpha-monooxygenase subunit B</fullName>
    </submittedName>
</protein>
<dbReference type="InterPro" id="IPR017927">
    <property type="entry name" value="FAD-bd_FR_type"/>
</dbReference>
<dbReference type="SUPFAM" id="SSF63380">
    <property type="entry name" value="Riboflavin synthase domain-like"/>
    <property type="match status" value="1"/>
</dbReference>
<organism evidence="18 19">
    <name type="scientific">Pseudomonas borbori</name>
    <dbReference type="NCBI Taxonomy" id="289003"/>
    <lineage>
        <taxon>Bacteria</taxon>
        <taxon>Pseudomonadati</taxon>
        <taxon>Pseudomonadota</taxon>
        <taxon>Gammaproteobacteria</taxon>
        <taxon>Pseudomonadales</taxon>
        <taxon>Pseudomonadaceae</taxon>
        <taxon>Pseudomonas</taxon>
    </lineage>
</organism>
<keyword evidence="6" id="KW-0001">2Fe-2S</keyword>
<dbReference type="Proteomes" id="UP000198784">
    <property type="component" value="Unassembled WGS sequence"/>
</dbReference>
<dbReference type="PROSITE" id="PS51085">
    <property type="entry name" value="2FE2S_FER_2"/>
    <property type="match status" value="1"/>
</dbReference>
<evidence type="ECO:0000256" key="5">
    <source>
        <dbReference type="ARBA" id="ARBA00022692"/>
    </source>
</evidence>
<comment type="cofactor">
    <cofactor evidence="1">
        <name>FAD</name>
        <dbReference type="ChEBI" id="CHEBI:57692"/>
    </cofactor>
</comment>
<dbReference type="InterPro" id="IPR001041">
    <property type="entry name" value="2Fe-2S_ferredoxin-type"/>
</dbReference>
<dbReference type="PROSITE" id="PS00197">
    <property type="entry name" value="2FE2S_FER_1"/>
    <property type="match status" value="1"/>
</dbReference>
<feature type="domain" description="FAD-binding FR-type" evidence="17">
    <location>
        <begin position="183"/>
        <end position="288"/>
    </location>
</feature>
<dbReference type="EMBL" id="FOWX01000010">
    <property type="protein sequence ID" value="SFP43763.1"/>
    <property type="molecule type" value="Genomic_DNA"/>
</dbReference>
<evidence type="ECO:0000256" key="4">
    <source>
        <dbReference type="ARBA" id="ARBA00022630"/>
    </source>
</evidence>
<dbReference type="CDD" id="cd06214">
    <property type="entry name" value="PA_degradation_oxidoreductase_like"/>
    <property type="match status" value="1"/>
</dbReference>
<keyword evidence="8" id="KW-0274">FAD</keyword>
<dbReference type="GO" id="GO:0046872">
    <property type="term" value="F:metal ion binding"/>
    <property type="evidence" value="ECO:0007669"/>
    <property type="project" value="UniProtKB-KW"/>
</dbReference>
<keyword evidence="12" id="KW-0411">Iron-sulfur</keyword>
<dbReference type="GO" id="GO:0022904">
    <property type="term" value="P:respiratory electron transport chain"/>
    <property type="evidence" value="ECO:0007669"/>
    <property type="project" value="InterPro"/>
</dbReference>
<dbReference type="InterPro" id="IPR001433">
    <property type="entry name" value="OxRdtase_FAD/NAD-bd"/>
</dbReference>
<dbReference type="GO" id="GO:0051537">
    <property type="term" value="F:2 iron, 2 sulfur cluster binding"/>
    <property type="evidence" value="ECO:0007669"/>
    <property type="project" value="UniProtKB-KW"/>
</dbReference>
<dbReference type="PANTHER" id="PTHR47354">
    <property type="entry name" value="NADH OXIDOREDUCTASE HCR"/>
    <property type="match status" value="1"/>
</dbReference>
<dbReference type="InterPro" id="IPR017938">
    <property type="entry name" value="Riboflavin_synthase-like_b-brl"/>
</dbReference>
<evidence type="ECO:0000259" key="17">
    <source>
        <dbReference type="PROSITE" id="PS51384"/>
    </source>
</evidence>
<feature type="transmembrane region" description="Helical" evidence="15">
    <location>
        <begin position="75"/>
        <end position="98"/>
    </location>
</feature>
<dbReference type="InterPro" id="IPR001709">
    <property type="entry name" value="Flavoprot_Pyr_Nucl_cyt_Rdtase"/>
</dbReference>
<dbReference type="PRINTS" id="PR00371">
    <property type="entry name" value="FPNCR"/>
</dbReference>
<dbReference type="CDD" id="cd00207">
    <property type="entry name" value="fer2"/>
    <property type="match status" value="1"/>
</dbReference>
<dbReference type="GO" id="GO:0004497">
    <property type="term" value="F:monooxygenase activity"/>
    <property type="evidence" value="ECO:0007669"/>
    <property type="project" value="UniProtKB-KW"/>
</dbReference>
<evidence type="ECO:0000256" key="2">
    <source>
        <dbReference type="ARBA" id="ARBA00004651"/>
    </source>
</evidence>
<sequence length="515" mass="55677">MVAFNRFRLFHWLLAGLFVAVYLSGDDAELLHIWLGYGLAALLFLRLLIAALRLRGFPRLTPSRTEWHKPRLAVVGKWLTAGALASFALASLIGFGMVDNGEVLAALPGVPADLFGVASDIDFVAWLGDAEEVHEFLANLALWLIGLHVGYVLIFRSKAAWPMLRGLPKPAPGAAPDALSAPDEFVRLQVSGRVKESADACSFELRVPAEQRQRFAARPGQFLTLKVPCGEPPLLRCYSLSRALSTDQPLRITVKRVAGGRASNWLLDNLQPGDSLDILPPLGSFTPTGLDTDLLLVGAGSGVTPLMAILQAVLAEGRGRICLFYANRDADSVIFAEELAGLQRRYPQRLEVRYWFDASHGVADAGAIADSIADWCAGECFICGPQPFMDGAREALTGLGVAAARIHLERFATPVPRNPQPVTAKPVSRLNVALDGRRHELDVHSGEVLLEAMEQAGLHPPTACRAGVCAACKCRVVSGSVAMRNNQALSKQQVRQGWTLACQAEPTSAELQVEY</sequence>
<dbReference type="Pfam" id="PF00970">
    <property type="entry name" value="FAD_binding_6"/>
    <property type="match status" value="1"/>
</dbReference>
<dbReference type="InterPro" id="IPR008333">
    <property type="entry name" value="Cbr1-like_FAD-bd_dom"/>
</dbReference>
<evidence type="ECO:0000256" key="10">
    <source>
        <dbReference type="ARBA" id="ARBA00023002"/>
    </source>
</evidence>
<keyword evidence="13 15" id="KW-0472">Membrane</keyword>
<keyword evidence="3" id="KW-1003">Cell membrane</keyword>
<dbReference type="Pfam" id="PF00111">
    <property type="entry name" value="Fer2"/>
    <property type="match status" value="1"/>
</dbReference>
<dbReference type="InterPro" id="IPR036010">
    <property type="entry name" value="2Fe-2S_ferredoxin-like_sf"/>
</dbReference>
<dbReference type="Pfam" id="PF00175">
    <property type="entry name" value="NAD_binding_1"/>
    <property type="match status" value="1"/>
</dbReference>
<dbReference type="SUPFAM" id="SSF81342">
    <property type="entry name" value="Transmembrane di-heme cytochromes"/>
    <property type="match status" value="1"/>
</dbReference>
<dbReference type="RefSeq" id="WP_090500340.1">
    <property type="nucleotide sequence ID" value="NZ_FOWX01000010.1"/>
</dbReference>